<evidence type="ECO:0000313" key="1">
    <source>
        <dbReference type="EMBL" id="PYH88484.1"/>
    </source>
</evidence>
<accession>A0A319CTH8</accession>
<proteinExistence type="predicted"/>
<name>A0A319CTH8_9EURO</name>
<sequence>MEPWNQHGSVRSASYGCAGVHMQQGQPPTEVLFSDKSRDTATADFPLFIALFGKSILQIAVGQRGRSSLAVSYSMKYQLPLYSKEG</sequence>
<dbReference type="EMBL" id="KZ826088">
    <property type="protein sequence ID" value="PYH88484.1"/>
    <property type="molecule type" value="Genomic_DNA"/>
</dbReference>
<keyword evidence="2" id="KW-1185">Reference proteome</keyword>
<reference evidence="1 2" key="1">
    <citation type="submission" date="2018-02" db="EMBL/GenBank/DDBJ databases">
        <title>The genomes of Aspergillus section Nigri reveals drivers in fungal speciation.</title>
        <authorList>
            <consortium name="DOE Joint Genome Institute"/>
            <person name="Vesth T.C."/>
            <person name="Nybo J."/>
            <person name="Theobald S."/>
            <person name="Brandl J."/>
            <person name="Frisvad J.C."/>
            <person name="Nielsen K.F."/>
            <person name="Lyhne E.K."/>
            <person name="Kogle M.E."/>
            <person name="Kuo A."/>
            <person name="Riley R."/>
            <person name="Clum A."/>
            <person name="Nolan M."/>
            <person name="Lipzen A."/>
            <person name="Salamov A."/>
            <person name="Henrissat B."/>
            <person name="Wiebenga A."/>
            <person name="De vries R.P."/>
            <person name="Grigoriev I.V."/>
            <person name="Mortensen U.H."/>
            <person name="Andersen M.R."/>
            <person name="Baker S.E."/>
        </authorList>
    </citation>
    <scope>NUCLEOTIDE SEQUENCE [LARGE SCALE GENOMIC DNA]</scope>
    <source>
        <strain evidence="1 2">CBS 707.79</strain>
    </source>
</reference>
<dbReference type="Proteomes" id="UP000247810">
    <property type="component" value="Unassembled WGS sequence"/>
</dbReference>
<protein>
    <submittedName>
        <fullName evidence="1">Uncharacterized protein</fullName>
    </submittedName>
</protein>
<dbReference type="VEuPathDB" id="FungiDB:BO71DRAFT_135871"/>
<dbReference type="AlphaFoldDB" id="A0A319CTH8"/>
<organism evidence="1 2">
    <name type="scientific">Aspergillus ellipticus CBS 707.79</name>
    <dbReference type="NCBI Taxonomy" id="1448320"/>
    <lineage>
        <taxon>Eukaryota</taxon>
        <taxon>Fungi</taxon>
        <taxon>Dikarya</taxon>
        <taxon>Ascomycota</taxon>
        <taxon>Pezizomycotina</taxon>
        <taxon>Eurotiomycetes</taxon>
        <taxon>Eurotiomycetidae</taxon>
        <taxon>Eurotiales</taxon>
        <taxon>Aspergillaceae</taxon>
        <taxon>Aspergillus</taxon>
        <taxon>Aspergillus subgen. Circumdati</taxon>
    </lineage>
</organism>
<evidence type="ECO:0000313" key="2">
    <source>
        <dbReference type="Proteomes" id="UP000247810"/>
    </source>
</evidence>
<gene>
    <name evidence="1" type="ORF">BO71DRAFT_135871</name>
</gene>